<accession>A0A1X6MI60</accession>
<name>A0A1X6MI60_9APHY</name>
<proteinExistence type="predicted"/>
<evidence type="ECO:0000313" key="2">
    <source>
        <dbReference type="Proteomes" id="UP000194127"/>
    </source>
</evidence>
<keyword evidence="2" id="KW-1185">Reference proteome</keyword>
<dbReference type="Proteomes" id="UP000194127">
    <property type="component" value="Unassembled WGS sequence"/>
</dbReference>
<organism evidence="1 2">
    <name type="scientific">Postia placenta MAD-698-R-SB12</name>
    <dbReference type="NCBI Taxonomy" id="670580"/>
    <lineage>
        <taxon>Eukaryota</taxon>
        <taxon>Fungi</taxon>
        <taxon>Dikarya</taxon>
        <taxon>Basidiomycota</taxon>
        <taxon>Agaricomycotina</taxon>
        <taxon>Agaricomycetes</taxon>
        <taxon>Polyporales</taxon>
        <taxon>Adustoporiaceae</taxon>
        <taxon>Rhodonia</taxon>
    </lineage>
</organism>
<reference evidence="1 2" key="1">
    <citation type="submission" date="2017-04" db="EMBL/GenBank/DDBJ databases">
        <title>Genome Sequence of the Model Brown-Rot Fungus Postia placenta SB12.</title>
        <authorList>
            <consortium name="DOE Joint Genome Institute"/>
            <person name="Gaskell J."/>
            <person name="Kersten P."/>
            <person name="Larrondo L.F."/>
            <person name="Canessa P."/>
            <person name="Martinez D."/>
            <person name="Hibbett D."/>
            <person name="Schmoll M."/>
            <person name="Kubicek C.P."/>
            <person name="Martinez A.T."/>
            <person name="Yadav J."/>
            <person name="Master E."/>
            <person name="Magnuson J.K."/>
            <person name="James T."/>
            <person name="Yaver D."/>
            <person name="Berka R."/>
            <person name="Labutti K."/>
            <person name="Lipzen A."/>
            <person name="Aerts A."/>
            <person name="Barry K."/>
            <person name="Henrissat B."/>
            <person name="Blanchette R."/>
            <person name="Grigoriev I."/>
            <person name="Cullen D."/>
        </authorList>
    </citation>
    <scope>NUCLEOTIDE SEQUENCE [LARGE SCALE GENOMIC DNA]</scope>
    <source>
        <strain evidence="1 2">MAD-698-R-SB12</strain>
    </source>
</reference>
<evidence type="ECO:0000313" key="1">
    <source>
        <dbReference type="EMBL" id="OSX55872.1"/>
    </source>
</evidence>
<gene>
    <name evidence="1" type="ORF">POSPLADRAFT_1063380</name>
</gene>
<protein>
    <submittedName>
        <fullName evidence="1">Uncharacterized protein</fullName>
    </submittedName>
</protein>
<sequence>MSGNFPAMFLAVAFTLLLSISFLYFSPDGIILVSTASNQVEVELKDEGDEVSTTIEAHDQSVPMLIPIRTLPMAWHLFTHSDMNEDVEPSEHATHSVHASHGALLLNLTSMSSGVQSTTSNMLL</sequence>
<dbReference type="GeneID" id="36326597"/>
<dbReference type="EMBL" id="KZ110836">
    <property type="protein sequence ID" value="OSX55872.1"/>
    <property type="molecule type" value="Genomic_DNA"/>
</dbReference>
<dbReference type="AlphaFoldDB" id="A0A1X6MI60"/>
<dbReference type="RefSeq" id="XP_024332666.1">
    <property type="nucleotide sequence ID" value="XM_024481647.1"/>
</dbReference>